<keyword evidence="1" id="KW-0472">Membrane</keyword>
<keyword evidence="1" id="KW-0812">Transmembrane</keyword>
<reference evidence="2 3" key="1">
    <citation type="submission" date="2018-08" db="EMBL/GenBank/DDBJ databases">
        <title>Bacillus clarus sp. nov. strain PS00077A.</title>
        <authorList>
            <person name="Mendez Acevedo M."/>
            <person name="Carroll L."/>
            <person name="Mukherjee M."/>
            <person name="Wiedmann M."/>
            <person name="Kovac J."/>
        </authorList>
    </citation>
    <scope>NUCLEOTIDE SEQUENCE [LARGE SCALE GENOMIC DNA]</scope>
    <source>
        <strain evidence="2 3">PS00077A</strain>
    </source>
</reference>
<comment type="caution">
    <text evidence="2">The sequence shown here is derived from an EMBL/GenBank/DDBJ whole genome shotgun (WGS) entry which is preliminary data.</text>
</comment>
<name>A0ABX9KP69_9BACI</name>
<protein>
    <recommendedName>
        <fullName evidence="4">Circular bacteriocin, circularin A/uberolysin family protein</fullName>
    </recommendedName>
</protein>
<keyword evidence="3" id="KW-1185">Reference proteome</keyword>
<dbReference type="EMBL" id="QVOD01000048">
    <property type="protein sequence ID" value="RFT63436.1"/>
    <property type="molecule type" value="Genomic_DNA"/>
</dbReference>
<evidence type="ECO:0000313" key="3">
    <source>
        <dbReference type="Proteomes" id="UP000264294"/>
    </source>
</evidence>
<evidence type="ECO:0000313" key="2">
    <source>
        <dbReference type="EMBL" id="RFT63436.1"/>
    </source>
</evidence>
<dbReference type="InterPro" id="IPR031608">
    <property type="entry name" value="CclA_1"/>
</dbReference>
<feature type="transmembrane region" description="Helical" evidence="1">
    <location>
        <begin position="24"/>
        <end position="41"/>
    </location>
</feature>
<evidence type="ECO:0008006" key="4">
    <source>
        <dbReference type="Google" id="ProtNLM"/>
    </source>
</evidence>
<organism evidence="2 3">
    <name type="scientific">Bacillus clarus</name>
    <dbReference type="NCBI Taxonomy" id="2338372"/>
    <lineage>
        <taxon>Bacteria</taxon>
        <taxon>Bacillati</taxon>
        <taxon>Bacillota</taxon>
        <taxon>Bacilli</taxon>
        <taxon>Bacillales</taxon>
        <taxon>Bacillaceae</taxon>
        <taxon>Bacillus</taxon>
        <taxon>Bacillus cereus group</taxon>
    </lineage>
</organism>
<accession>A0ABX9KP69</accession>
<dbReference type="Proteomes" id="UP000264294">
    <property type="component" value="Unassembled WGS sequence"/>
</dbReference>
<evidence type="ECO:0000256" key="1">
    <source>
        <dbReference type="SAM" id="Phobius"/>
    </source>
</evidence>
<sequence>MYLKELQGGEKMETLTIKSQKSDLYLYALAIVGVASIYALVNAGLILQLAGKVTWTGVNATAISSILNMIINGASIGGAVAAVVGVALGGPVTAAITAIGRGMLIKWVKQRGFSSVVKF</sequence>
<keyword evidence="1" id="KW-1133">Transmembrane helix</keyword>
<proteinExistence type="predicted"/>
<dbReference type="Pfam" id="PF16942">
    <property type="entry name" value="CclA_1"/>
    <property type="match status" value="1"/>
</dbReference>
<feature type="transmembrane region" description="Helical" evidence="1">
    <location>
        <begin position="77"/>
        <end position="99"/>
    </location>
</feature>
<gene>
    <name evidence="2" type="ORF">D0U04_25325</name>
</gene>